<keyword evidence="3 4" id="KW-0326">Glycosidase</keyword>
<comment type="similarity">
    <text evidence="1 4">Belongs to the glycosyl hydrolase 28 family.</text>
</comment>
<evidence type="ECO:0000256" key="3">
    <source>
        <dbReference type="ARBA" id="ARBA00023295"/>
    </source>
</evidence>
<keyword evidence="7" id="KW-1185">Reference proteome</keyword>
<dbReference type="GO" id="GO:0005975">
    <property type="term" value="P:carbohydrate metabolic process"/>
    <property type="evidence" value="ECO:0007669"/>
    <property type="project" value="InterPro"/>
</dbReference>
<evidence type="ECO:0000313" key="6">
    <source>
        <dbReference type="EMBL" id="KAG6466337.1"/>
    </source>
</evidence>
<accession>A0A8J5E874</accession>
<dbReference type="EMBL" id="JACMSC010000179">
    <property type="protein sequence ID" value="KAG6466337.1"/>
    <property type="molecule type" value="Genomic_DNA"/>
</dbReference>
<evidence type="ECO:0000256" key="1">
    <source>
        <dbReference type="ARBA" id="ARBA00008834"/>
    </source>
</evidence>
<dbReference type="Pfam" id="PF00295">
    <property type="entry name" value="Glyco_hydro_28"/>
    <property type="match status" value="1"/>
</dbReference>
<keyword evidence="5" id="KW-1133">Transmembrane helix</keyword>
<dbReference type="SUPFAM" id="SSF51126">
    <property type="entry name" value="Pectin lyase-like"/>
    <property type="match status" value="1"/>
</dbReference>
<dbReference type="Proteomes" id="UP000734854">
    <property type="component" value="Unassembled WGS sequence"/>
</dbReference>
<evidence type="ECO:0000313" key="7">
    <source>
        <dbReference type="Proteomes" id="UP000734854"/>
    </source>
</evidence>
<proteinExistence type="inferred from homology"/>
<comment type="caution">
    <text evidence="6">The sequence shown here is derived from an EMBL/GenBank/DDBJ whole genome shotgun (WGS) entry which is preliminary data.</text>
</comment>
<evidence type="ECO:0008006" key="8">
    <source>
        <dbReference type="Google" id="ProtNLM"/>
    </source>
</evidence>
<keyword evidence="5" id="KW-0812">Transmembrane</keyword>
<evidence type="ECO:0000256" key="2">
    <source>
        <dbReference type="ARBA" id="ARBA00022801"/>
    </source>
</evidence>
<dbReference type="GO" id="GO:0004650">
    <property type="term" value="F:polygalacturonase activity"/>
    <property type="evidence" value="ECO:0007669"/>
    <property type="project" value="InterPro"/>
</dbReference>
<evidence type="ECO:0000256" key="4">
    <source>
        <dbReference type="RuleBase" id="RU361169"/>
    </source>
</evidence>
<dbReference type="InterPro" id="IPR000743">
    <property type="entry name" value="Glyco_hydro_28"/>
</dbReference>
<gene>
    <name evidence="6" type="ORF">ZIOFF_075828</name>
</gene>
<sequence>MGNGRHQAAATMAASSVLARDRFLPVLSFLAITSLIALASQWLPPPRDASGPPRSCATFYRAKWKHRWARKNVLACLLEDCYIESGDALVAVKSRWDQYGMAVARPRSNIIIRRVSGTTPTCSGVGIGSEMSGGIANIIVEDLRVWDSSAALRIKSDRGRGGYITNITVSNVVMELVKVPIRFSRGSDDHPDQGHDLYINNVVGVEIGKGPVLEGIPGTMYERVSFINVSLSGFKSKSKWLCEFVMGEAHDVSLTPCRQLKSNATSSWCKKPS</sequence>
<feature type="transmembrane region" description="Helical" evidence="5">
    <location>
        <begin position="23"/>
        <end position="43"/>
    </location>
</feature>
<keyword evidence="5" id="KW-0472">Membrane</keyword>
<organism evidence="6 7">
    <name type="scientific">Zingiber officinale</name>
    <name type="common">Ginger</name>
    <name type="synonym">Amomum zingiber</name>
    <dbReference type="NCBI Taxonomy" id="94328"/>
    <lineage>
        <taxon>Eukaryota</taxon>
        <taxon>Viridiplantae</taxon>
        <taxon>Streptophyta</taxon>
        <taxon>Embryophyta</taxon>
        <taxon>Tracheophyta</taxon>
        <taxon>Spermatophyta</taxon>
        <taxon>Magnoliopsida</taxon>
        <taxon>Liliopsida</taxon>
        <taxon>Zingiberales</taxon>
        <taxon>Zingiberaceae</taxon>
        <taxon>Zingiber</taxon>
    </lineage>
</organism>
<protein>
    <recommendedName>
        <fullName evidence="8">Polygalacturonase</fullName>
    </recommendedName>
</protein>
<dbReference type="PANTHER" id="PTHR31339:SF4">
    <property type="entry name" value="PECTIN LYASE-LIKE SUPERFAMILY PROTEIN"/>
    <property type="match status" value="1"/>
</dbReference>
<name>A0A8J5E874_ZINOF</name>
<dbReference type="Gene3D" id="2.160.20.10">
    <property type="entry name" value="Single-stranded right-handed beta-helix, Pectin lyase-like"/>
    <property type="match status" value="1"/>
</dbReference>
<dbReference type="InterPro" id="IPR051801">
    <property type="entry name" value="GH28_Enzymes"/>
</dbReference>
<dbReference type="InterPro" id="IPR011050">
    <property type="entry name" value="Pectin_lyase_fold/virulence"/>
</dbReference>
<dbReference type="PANTHER" id="PTHR31339">
    <property type="entry name" value="PECTIN LYASE-RELATED"/>
    <property type="match status" value="1"/>
</dbReference>
<keyword evidence="2 4" id="KW-0378">Hydrolase</keyword>
<dbReference type="AlphaFoldDB" id="A0A8J5E874"/>
<reference evidence="6 7" key="1">
    <citation type="submission" date="2020-08" db="EMBL/GenBank/DDBJ databases">
        <title>Plant Genome Project.</title>
        <authorList>
            <person name="Zhang R.-G."/>
        </authorList>
    </citation>
    <scope>NUCLEOTIDE SEQUENCE [LARGE SCALE GENOMIC DNA]</scope>
    <source>
        <tissue evidence="6">Rhizome</tissue>
    </source>
</reference>
<evidence type="ECO:0000256" key="5">
    <source>
        <dbReference type="SAM" id="Phobius"/>
    </source>
</evidence>
<dbReference type="InterPro" id="IPR012334">
    <property type="entry name" value="Pectin_lyas_fold"/>
</dbReference>